<dbReference type="InterPro" id="IPR005797">
    <property type="entry name" value="Cyt_b/b6_N"/>
</dbReference>
<keyword evidence="2" id="KW-0813">Transport</keyword>
<feature type="transmembrane region" description="Helical" evidence="10">
    <location>
        <begin position="337"/>
        <end position="359"/>
    </location>
</feature>
<evidence type="ECO:0000259" key="11">
    <source>
        <dbReference type="PROSITE" id="PS51002"/>
    </source>
</evidence>
<feature type="domain" description="Cytochrome b/b6 N-terminal region profile" evidence="11">
    <location>
        <begin position="9"/>
        <end position="221"/>
    </location>
</feature>
<name>A0A1F6C8G4_HANXR</name>
<keyword evidence="6" id="KW-0249">Electron transport</keyword>
<dbReference type="PROSITE" id="PS51003">
    <property type="entry name" value="CYTB_CTER"/>
    <property type="match status" value="1"/>
</dbReference>
<evidence type="ECO:0000256" key="4">
    <source>
        <dbReference type="ARBA" id="ARBA00022692"/>
    </source>
</evidence>
<dbReference type="InterPro" id="IPR005798">
    <property type="entry name" value="Cyt_b/b6_C"/>
</dbReference>
<dbReference type="GO" id="GO:0009055">
    <property type="term" value="F:electron transfer activity"/>
    <property type="evidence" value="ECO:0007669"/>
    <property type="project" value="InterPro"/>
</dbReference>
<evidence type="ECO:0000256" key="8">
    <source>
        <dbReference type="ARBA" id="ARBA00023004"/>
    </source>
</evidence>
<dbReference type="Pfam" id="PF00033">
    <property type="entry name" value="Cytochrome_B"/>
    <property type="match status" value="1"/>
</dbReference>
<keyword evidence="5" id="KW-0479">Metal-binding</keyword>
<dbReference type="PANTHER" id="PTHR19271">
    <property type="entry name" value="CYTOCHROME B"/>
    <property type="match status" value="1"/>
</dbReference>
<dbReference type="PANTHER" id="PTHR19271:SF16">
    <property type="entry name" value="CYTOCHROME B"/>
    <property type="match status" value="1"/>
</dbReference>
<evidence type="ECO:0000256" key="5">
    <source>
        <dbReference type="ARBA" id="ARBA00022723"/>
    </source>
</evidence>
<feature type="transmembrane region" description="Helical" evidence="10">
    <location>
        <begin position="124"/>
        <end position="143"/>
    </location>
</feature>
<dbReference type="InterPro" id="IPR027387">
    <property type="entry name" value="Cytb/b6-like_sf"/>
</dbReference>
<dbReference type="PROSITE" id="PS51002">
    <property type="entry name" value="CYTB_NTER"/>
    <property type="match status" value="1"/>
</dbReference>
<evidence type="ECO:0000256" key="7">
    <source>
        <dbReference type="ARBA" id="ARBA00022989"/>
    </source>
</evidence>
<dbReference type="GO" id="GO:0046872">
    <property type="term" value="F:metal ion binding"/>
    <property type="evidence" value="ECO:0007669"/>
    <property type="project" value="UniProtKB-KW"/>
</dbReference>
<proteinExistence type="predicted"/>
<feature type="transmembrane region" description="Helical" evidence="10">
    <location>
        <begin position="307"/>
        <end position="325"/>
    </location>
</feature>
<dbReference type="Gene3D" id="1.20.810.10">
    <property type="entry name" value="Cytochrome Bc1 Complex, Chain C"/>
    <property type="match status" value="1"/>
</dbReference>
<feature type="transmembrane region" description="Helical" evidence="10">
    <location>
        <begin position="38"/>
        <end position="65"/>
    </location>
</feature>
<evidence type="ECO:0000259" key="12">
    <source>
        <dbReference type="PROSITE" id="PS51003"/>
    </source>
</evidence>
<keyword evidence="7 10" id="KW-1133">Transmembrane helix</keyword>
<evidence type="ECO:0000256" key="10">
    <source>
        <dbReference type="SAM" id="Phobius"/>
    </source>
</evidence>
<comment type="subcellular location">
    <subcellularLocation>
        <location evidence="1">Membrane</location>
        <topology evidence="1">Multi-pass membrane protein</topology>
    </subcellularLocation>
</comment>
<dbReference type="Proteomes" id="UP000178606">
    <property type="component" value="Unassembled WGS sequence"/>
</dbReference>
<comment type="caution">
    <text evidence="13">The sequence shown here is derived from an EMBL/GenBank/DDBJ whole genome shotgun (WGS) entry which is preliminary data.</text>
</comment>
<evidence type="ECO:0000313" key="14">
    <source>
        <dbReference type="Proteomes" id="UP000178606"/>
    </source>
</evidence>
<protein>
    <submittedName>
        <fullName evidence="13">Cytochrome bc complex cytochrome b subunit</fullName>
    </submittedName>
</protein>
<sequence length="362" mass="40582">MEAKTRSKVLNWLDERLQVRVALSFLARKAVPMHRHSIWYYFGGMALFLFSVQVVTGILLLLYYAPTAEAAFESVQFIVTEVRFGWLIRSIHSWAANLMVAMVFVHMLSVLLLKAYRKPREMTWVTGVLLFFLTLGFGFSGSLLPWNTLAFFATKVGTGLVNTVPVVGHHLLVIQRGGEDVTGATLKRFFGLHVAVLPILTLAVLLLHLLLIQFQGMSVPPSVQDQEDRMKKMPFFPNFLLRDALGWLGAFGLVVGLAVFFPRELGVKADPFAPAPAGIRPEWYFLFMFQTLKLAPSHILFLEGEMVVFLLFGLCGLGLILVPFLDARSRRGERSPLFTALSILMILYIVTMTLVGHLVKPA</sequence>
<evidence type="ECO:0000313" key="13">
    <source>
        <dbReference type="EMBL" id="OGG45456.1"/>
    </source>
</evidence>
<keyword evidence="4 10" id="KW-0812">Transmembrane</keyword>
<evidence type="ECO:0000256" key="2">
    <source>
        <dbReference type="ARBA" id="ARBA00022448"/>
    </source>
</evidence>
<dbReference type="EMBL" id="MFKF01000375">
    <property type="protein sequence ID" value="OGG45456.1"/>
    <property type="molecule type" value="Genomic_DNA"/>
</dbReference>
<feature type="domain" description="Cytochrome b/b6 C-terminal region profile" evidence="12">
    <location>
        <begin position="225"/>
        <end position="362"/>
    </location>
</feature>
<organism evidence="13 14">
    <name type="scientific">Handelsmanbacteria sp. (strain RIFCSPLOWO2_12_FULL_64_10)</name>
    <dbReference type="NCBI Taxonomy" id="1817868"/>
    <lineage>
        <taxon>Bacteria</taxon>
        <taxon>Candidatus Handelsmaniibacteriota</taxon>
    </lineage>
</organism>
<dbReference type="GO" id="GO:0016020">
    <property type="term" value="C:membrane"/>
    <property type="evidence" value="ECO:0007669"/>
    <property type="project" value="UniProtKB-SubCell"/>
</dbReference>
<dbReference type="SUPFAM" id="SSF81342">
    <property type="entry name" value="Transmembrane di-heme cytochromes"/>
    <property type="match status" value="1"/>
</dbReference>
<reference evidence="13 14" key="1">
    <citation type="journal article" date="2016" name="Nat. Commun.">
        <title>Thousands of microbial genomes shed light on interconnected biogeochemical processes in an aquifer system.</title>
        <authorList>
            <person name="Anantharaman K."/>
            <person name="Brown C.T."/>
            <person name="Hug L.A."/>
            <person name="Sharon I."/>
            <person name="Castelle C.J."/>
            <person name="Probst A.J."/>
            <person name="Thomas B.C."/>
            <person name="Singh A."/>
            <person name="Wilkins M.J."/>
            <person name="Karaoz U."/>
            <person name="Brodie E.L."/>
            <person name="Williams K.H."/>
            <person name="Hubbard S.S."/>
            <person name="Banfield J.F."/>
        </authorList>
    </citation>
    <scope>NUCLEOTIDE SEQUENCE [LARGE SCALE GENOMIC DNA]</scope>
    <source>
        <strain evidence="14">RIFCSPLOWO2_12_FULL_64_10</strain>
    </source>
</reference>
<dbReference type="InterPro" id="IPR016174">
    <property type="entry name" value="Di-haem_cyt_TM"/>
</dbReference>
<evidence type="ECO:0000256" key="9">
    <source>
        <dbReference type="ARBA" id="ARBA00023136"/>
    </source>
</evidence>
<feature type="transmembrane region" description="Helical" evidence="10">
    <location>
        <begin position="189"/>
        <end position="212"/>
    </location>
</feature>
<evidence type="ECO:0000256" key="6">
    <source>
        <dbReference type="ARBA" id="ARBA00022982"/>
    </source>
</evidence>
<accession>A0A1F6C8G4</accession>
<evidence type="ECO:0000256" key="3">
    <source>
        <dbReference type="ARBA" id="ARBA00022617"/>
    </source>
</evidence>
<keyword evidence="3" id="KW-0349">Heme</keyword>
<dbReference type="GO" id="GO:0022904">
    <property type="term" value="P:respiratory electron transport chain"/>
    <property type="evidence" value="ECO:0007669"/>
    <property type="project" value="InterPro"/>
</dbReference>
<dbReference type="InterPro" id="IPR036150">
    <property type="entry name" value="Cyt_b/b6_C_sf"/>
</dbReference>
<dbReference type="GO" id="GO:0016491">
    <property type="term" value="F:oxidoreductase activity"/>
    <property type="evidence" value="ECO:0007669"/>
    <property type="project" value="InterPro"/>
</dbReference>
<keyword evidence="8" id="KW-0408">Iron</keyword>
<dbReference type="Pfam" id="PF00032">
    <property type="entry name" value="Cytochrom_B_C"/>
    <property type="match status" value="1"/>
</dbReference>
<evidence type="ECO:0000256" key="1">
    <source>
        <dbReference type="ARBA" id="ARBA00004141"/>
    </source>
</evidence>
<dbReference type="SUPFAM" id="SSF81648">
    <property type="entry name" value="a domain/subunit of cytochrome bc1 complex (Ubiquinol-cytochrome c reductase)"/>
    <property type="match status" value="1"/>
</dbReference>
<feature type="transmembrane region" description="Helical" evidence="10">
    <location>
        <begin position="91"/>
        <end position="112"/>
    </location>
</feature>
<keyword evidence="9 10" id="KW-0472">Membrane</keyword>
<dbReference type="AlphaFoldDB" id="A0A1F6C8G4"/>
<feature type="transmembrane region" description="Helical" evidence="10">
    <location>
        <begin position="244"/>
        <end position="262"/>
    </location>
</feature>
<gene>
    <name evidence="13" type="ORF">A3F84_26375</name>
</gene>